<dbReference type="Proteomes" id="UP000887580">
    <property type="component" value="Unplaced"/>
</dbReference>
<accession>A0AC35FRT8</accession>
<proteinExistence type="predicted"/>
<dbReference type="WBParaSite" id="PS1159_v2.g20296.t1">
    <property type="protein sequence ID" value="PS1159_v2.g20296.t1"/>
    <property type="gene ID" value="PS1159_v2.g20296"/>
</dbReference>
<evidence type="ECO:0000313" key="1">
    <source>
        <dbReference type="Proteomes" id="UP000887580"/>
    </source>
</evidence>
<protein>
    <submittedName>
        <fullName evidence="2">Uncharacterized protein</fullName>
    </submittedName>
</protein>
<reference evidence="2" key="1">
    <citation type="submission" date="2022-11" db="UniProtKB">
        <authorList>
            <consortium name="WormBaseParasite"/>
        </authorList>
    </citation>
    <scope>IDENTIFICATION</scope>
</reference>
<sequence length="75" mass="8073">MIESLKHNLVQACDSEKITLHCPRNTHILIENVFYGRLVPSTDLCPISSSAVSAGITSINEDTTCVVSQANSVSL</sequence>
<evidence type="ECO:0000313" key="2">
    <source>
        <dbReference type="WBParaSite" id="PS1159_v2.g20296.t1"/>
    </source>
</evidence>
<organism evidence="1 2">
    <name type="scientific">Panagrolaimus sp. PS1159</name>
    <dbReference type="NCBI Taxonomy" id="55785"/>
    <lineage>
        <taxon>Eukaryota</taxon>
        <taxon>Metazoa</taxon>
        <taxon>Ecdysozoa</taxon>
        <taxon>Nematoda</taxon>
        <taxon>Chromadorea</taxon>
        <taxon>Rhabditida</taxon>
        <taxon>Tylenchina</taxon>
        <taxon>Panagrolaimomorpha</taxon>
        <taxon>Panagrolaimoidea</taxon>
        <taxon>Panagrolaimidae</taxon>
        <taxon>Panagrolaimus</taxon>
    </lineage>
</organism>
<name>A0AC35FRT8_9BILA</name>